<feature type="domain" description="Formamidopyrimidine-DNA glycosylase catalytic" evidence="16">
    <location>
        <begin position="2"/>
        <end position="94"/>
    </location>
</feature>
<dbReference type="InterPro" id="IPR010979">
    <property type="entry name" value="Ribosomal_uS13-like_H2TH"/>
</dbReference>
<evidence type="ECO:0000256" key="6">
    <source>
        <dbReference type="ARBA" id="ARBA00022771"/>
    </source>
</evidence>
<evidence type="ECO:0000256" key="2">
    <source>
        <dbReference type="ARBA" id="ARBA00009409"/>
    </source>
</evidence>
<proteinExistence type="inferred from homology"/>
<evidence type="ECO:0000256" key="8">
    <source>
        <dbReference type="ARBA" id="ARBA00022833"/>
    </source>
</evidence>
<dbReference type="Pfam" id="PF01149">
    <property type="entry name" value="Fapy_DNA_glyco"/>
    <property type="match status" value="1"/>
</dbReference>
<keyword evidence="13 17" id="KW-0326">Glycosidase</keyword>
<dbReference type="PANTHER" id="PTHR42697:SF1">
    <property type="entry name" value="ENDONUCLEASE 8"/>
    <property type="match status" value="1"/>
</dbReference>
<dbReference type="PROSITE" id="PS51068">
    <property type="entry name" value="FPG_CAT"/>
    <property type="match status" value="1"/>
</dbReference>
<keyword evidence="9" id="KW-0238">DNA-binding</keyword>
<dbReference type="SMART" id="SM00898">
    <property type="entry name" value="Fapy_DNA_glyco"/>
    <property type="match status" value="1"/>
</dbReference>
<dbReference type="EC" id="4.2.99.18" evidence="3"/>
<organism evidence="17 18">
    <name type="scientific">Rubripirellula amarantea</name>
    <dbReference type="NCBI Taxonomy" id="2527999"/>
    <lineage>
        <taxon>Bacteria</taxon>
        <taxon>Pseudomonadati</taxon>
        <taxon>Planctomycetota</taxon>
        <taxon>Planctomycetia</taxon>
        <taxon>Pirellulales</taxon>
        <taxon>Pirellulaceae</taxon>
        <taxon>Rubripirellula</taxon>
    </lineage>
</organism>
<dbReference type="InterPro" id="IPR000214">
    <property type="entry name" value="Znf_DNA_glyclase/AP_lyase"/>
</dbReference>
<evidence type="ECO:0000313" key="17">
    <source>
        <dbReference type="EMBL" id="TWT54410.1"/>
    </source>
</evidence>
<evidence type="ECO:0000256" key="11">
    <source>
        <dbReference type="ARBA" id="ARBA00023239"/>
    </source>
</evidence>
<evidence type="ECO:0000259" key="15">
    <source>
        <dbReference type="PROSITE" id="PS51066"/>
    </source>
</evidence>
<dbReference type="AlphaFoldDB" id="A0A5C5WV30"/>
<dbReference type="Gene3D" id="3.20.190.10">
    <property type="entry name" value="MutM-like, N-terminal"/>
    <property type="match status" value="1"/>
</dbReference>
<keyword evidence="12" id="KW-0511">Multifunctional enzyme</keyword>
<evidence type="ECO:0000259" key="16">
    <source>
        <dbReference type="PROSITE" id="PS51068"/>
    </source>
</evidence>
<dbReference type="Pfam" id="PF06831">
    <property type="entry name" value="H2TH"/>
    <property type="match status" value="1"/>
</dbReference>
<evidence type="ECO:0000256" key="1">
    <source>
        <dbReference type="ARBA" id="ARBA00001947"/>
    </source>
</evidence>
<dbReference type="SUPFAM" id="SSF81624">
    <property type="entry name" value="N-terminal domain of MutM-like DNA repair proteins"/>
    <property type="match status" value="1"/>
</dbReference>
<evidence type="ECO:0000256" key="4">
    <source>
        <dbReference type="ARBA" id="ARBA00022723"/>
    </source>
</evidence>
<keyword evidence="17" id="KW-0540">Nuclease</keyword>
<keyword evidence="10" id="KW-0234">DNA repair</keyword>
<name>A0A5C5WV30_9BACT</name>
<dbReference type="RefSeq" id="WP_146514459.1">
    <property type="nucleotide sequence ID" value="NZ_SJPI01000001.1"/>
</dbReference>
<dbReference type="SUPFAM" id="SSF57716">
    <property type="entry name" value="Glucocorticoid receptor-like (DNA-binding domain)"/>
    <property type="match status" value="1"/>
</dbReference>
<evidence type="ECO:0000256" key="9">
    <source>
        <dbReference type="ARBA" id="ARBA00023125"/>
    </source>
</evidence>
<dbReference type="GO" id="GO:0008270">
    <property type="term" value="F:zinc ion binding"/>
    <property type="evidence" value="ECO:0007669"/>
    <property type="project" value="UniProtKB-KW"/>
</dbReference>
<dbReference type="GO" id="GO:0000703">
    <property type="term" value="F:oxidized pyrimidine nucleobase lesion DNA N-glycosylase activity"/>
    <property type="evidence" value="ECO:0007669"/>
    <property type="project" value="TreeGrafter"/>
</dbReference>
<dbReference type="Gene3D" id="1.10.8.50">
    <property type="match status" value="1"/>
</dbReference>
<dbReference type="InterPro" id="IPR012319">
    <property type="entry name" value="FPG_cat"/>
</dbReference>
<keyword evidence="7 17" id="KW-0378">Hydrolase</keyword>
<sequence length="264" mass="29199">MPEGHKTHFIARQHTGMLADQKLQVTSPQGRFAADARKVSGKVLDRVEAVGKHMFYHFDNKAIVQVHLGRYGKFRELPSPPPSPVGQVRMRLKGDSTTFDLTGPTTCRVIDGDMRDEIVAKLGPDPLAGGKKSDVWAAFHKSNKPIGGLLLDQSVVAGVGNIFRAEVLFETRLDPEIVGRDLSQSSFDELWRSLTKMMKTGLKYGKIISVTAKEAGMPLAKIDGKDRFRVYGKKSCPRCNSAIQTVEVAARKLYVCQSCQRKKS</sequence>
<dbReference type="InterPro" id="IPR035937">
    <property type="entry name" value="FPG_N"/>
</dbReference>
<evidence type="ECO:0000256" key="13">
    <source>
        <dbReference type="ARBA" id="ARBA00023295"/>
    </source>
</evidence>
<evidence type="ECO:0000313" key="18">
    <source>
        <dbReference type="Proteomes" id="UP000316598"/>
    </source>
</evidence>
<keyword evidence="17" id="KW-0255">Endonuclease</keyword>
<keyword evidence="11" id="KW-0456">Lyase</keyword>
<dbReference type="CDD" id="cd08970">
    <property type="entry name" value="AcNei1_N"/>
    <property type="match status" value="1"/>
</dbReference>
<gene>
    <name evidence="17" type="primary">nei1</name>
    <name evidence="17" type="ORF">Pla22_20570</name>
</gene>
<dbReference type="GO" id="GO:0006284">
    <property type="term" value="P:base-excision repair"/>
    <property type="evidence" value="ECO:0007669"/>
    <property type="project" value="InterPro"/>
</dbReference>
<comment type="caution">
    <text evidence="17">The sequence shown here is derived from an EMBL/GenBank/DDBJ whole genome shotgun (WGS) entry which is preliminary data.</text>
</comment>
<comment type="cofactor">
    <cofactor evidence="1">
        <name>Zn(2+)</name>
        <dbReference type="ChEBI" id="CHEBI:29105"/>
    </cofactor>
</comment>
<dbReference type="Proteomes" id="UP000316598">
    <property type="component" value="Unassembled WGS sequence"/>
</dbReference>
<reference evidence="17 18" key="1">
    <citation type="submission" date="2019-02" db="EMBL/GenBank/DDBJ databases">
        <title>Deep-cultivation of Planctomycetes and their phenomic and genomic characterization uncovers novel biology.</title>
        <authorList>
            <person name="Wiegand S."/>
            <person name="Jogler M."/>
            <person name="Boedeker C."/>
            <person name="Pinto D."/>
            <person name="Vollmers J."/>
            <person name="Rivas-Marin E."/>
            <person name="Kohn T."/>
            <person name="Peeters S.H."/>
            <person name="Heuer A."/>
            <person name="Rast P."/>
            <person name="Oberbeckmann S."/>
            <person name="Bunk B."/>
            <person name="Jeske O."/>
            <person name="Meyerdierks A."/>
            <person name="Storesund J.E."/>
            <person name="Kallscheuer N."/>
            <person name="Luecker S."/>
            <person name="Lage O.M."/>
            <person name="Pohl T."/>
            <person name="Merkel B.J."/>
            <person name="Hornburger P."/>
            <person name="Mueller R.-W."/>
            <person name="Bruemmer F."/>
            <person name="Labrenz M."/>
            <person name="Spormann A.M."/>
            <person name="Op Den Camp H."/>
            <person name="Overmann J."/>
            <person name="Amann R."/>
            <person name="Jetten M.S.M."/>
            <person name="Mascher T."/>
            <person name="Medema M.H."/>
            <person name="Devos D.P."/>
            <person name="Kaster A.-K."/>
            <person name="Ovreas L."/>
            <person name="Rohde M."/>
            <person name="Galperin M.Y."/>
            <person name="Jogler C."/>
        </authorList>
    </citation>
    <scope>NUCLEOTIDE SEQUENCE [LARGE SCALE GENOMIC DNA]</scope>
    <source>
        <strain evidence="17 18">Pla22</strain>
    </source>
</reference>
<feature type="domain" description="FPG-type" evidence="15">
    <location>
        <begin position="229"/>
        <end position="261"/>
    </location>
</feature>
<comment type="similarity">
    <text evidence="2">Belongs to the FPG family.</text>
</comment>
<dbReference type="InterPro" id="IPR010663">
    <property type="entry name" value="Znf_FPG/IleRS"/>
</dbReference>
<dbReference type="PROSITE" id="PS51066">
    <property type="entry name" value="ZF_FPG_2"/>
    <property type="match status" value="1"/>
</dbReference>
<dbReference type="GO" id="GO:0003684">
    <property type="term" value="F:damaged DNA binding"/>
    <property type="evidence" value="ECO:0007669"/>
    <property type="project" value="InterPro"/>
</dbReference>
<keyword evidence="6 14" id="KW-0863">Zinc-finger</keyword>
<keyword evidence="5" id="KW-0227">DNA damage</keyword>
<dbReference type="PANTHER" id="PTHR42697">
    <property type="entry name" value="ENDONUCLEASE 8"/>
    <property type="match status" value="1"/>
</dbReference>
<evidence type="ECO:0000256" key="10">
    <source>
        <dbReference type="ARBA" id="ARBA00023204"/>
    </source>
</evidence>
<dbReference type="EMBL" id="SJPI01000001">
    <property type="protein sequence ID" value="TWT54410.1"/>
    <property type="molecule type" value="Genomic_DNA"/>
</dbReference>
<dbReference type="GO" id="GO:0140078">
    <property type="term" value="F:class I DNA-(apurinic or apyrimidinic site) endonuclease activity"/>
    <property type="evidence" value="ECO:0007669"/>
    <property type="project" value="UniProtKB-EC"/>
</dbReference>
<dbReference type="Pfam" id="PF06827">
    <property type="entry name" value="zf-FPG_IleRS"/>
    <property type="match status" value="1"/>
</dbReference>
<keyword evidence="8" id="KW-0862">Zinc</keyword>
<dbReference type="InterPro" id="IPR015886">
    <property type="entry name" value="H2TH_FPG"/>
</dbReference>
<evidence type="ECO:0000256" key="12">
    <source>
        <dbReference type="ARBA" id="ARBA00023268"/>
    </source>
</evidence>
<evidence type="ECO:0000256" key="3">
    <source>
        <dbReference type="ARBA" id="ARBA00012720"/>
    </source>
</evidence>
<keyword evidence="18" id="KW-1185">Reference proteome</keyword>
<dbReference type="SUPFAM" id="SSF46946">
    <property type="entry name" value="S13-like H2TH domain"/>
    <property type="match status" value="1"/>
</dbReference>
<keyword evidence="4" id="KW-0479">Metal-binding</keyword>
<dbReference type="SMART" id="SM01232">
    <property type="entry name" value="H2TH"/>
    <property type="match status" value="1"/>
</dbReference>
<evidence type="ECO:0000256" key="5">
    <source>
        <dbReference type="ARBA" id="ARBA00022763"/>
    </source>
</evidence>
<evidence type="ECO:0000256" key="14">
    <source>
        <dbReference type="PROSITE-ProRule" id="PRU00391"/>
    </source>
</evidence>
<evidence type="ECO:0000256" key="7">
    <source>
        <dbReference type="ARBA" id="ARBA00022801"/>
    </source>
</evidence>
<protein>
    <recommendedName>
        <fullName evidence="3">DNA-(apurinic or apyrimidinic site) lyase</fullName>
        <ecNumber evidence="3">4.2.99.18</ecNumber>
    </recommendedName>
</protein>
<accession>A0A5C5WV30</accession>
<dbReference type="OrthoDB" id="9800855at2"/>